<dbReference type="AlphaFoldDB" id="A0A1C7M228"/>
<evidence type="ECO:0000256" key="2">
    <source>
        <dbReference type="ARBA" id="ARBA00022723"/>
    </source>
</evidence>
<keyword evidence="5" id="KW-0862">Zinc</keyword>
<evidence type="ECO:0000256" key="6">
    <source>
        <dbReference type="ARBA" id="ARBA00023242"/>
    </source>
</evidence>
<gene>
    <name evidence="9" type="ORF">A0H81_09245</name>
</gene>
<dbReference type="Gene3D" id="3.30.1490.490">
    <property type="match status" value="1"/>
</dbReference>
<dbReference type="Proteomes" id="UP000092993">
    <property type="component" value="Unassembled WGS sequence"/>
</dbReference>
<dbReference type="Pfam" id="PF08790">
    <property type="entry name" value="zf-LYAR"/>
    <property type="match status" value="1"/>
</dbReference>
<dbReference type="STRING" id="5627.A0A1C7M228"/>
<feature type="compositionally biased region" description="Basic and acidic residues" evidence="7">
    <location>
        <begin position="256"/>
        <end position="273"/>
    </location>
</feature>
<reference evidence="9 10" key="1">
    <citation type="submission" date="2016-03" db="EMBL/GenBank/DDBJ databases">
        <title>Whole genome sequencing of Grifola frondosa 9006-11.</title>
        <authorList>
            <person name="Min B."/>
            <person name="Park H."/>
            <person name="Kim J.-G."/>
            <person name="Cho H."/>
            <person name="Oh Y.-L."/>
            <person name="Kong W.-S."/>
            <person name="Choi I.-G."/>
        </authorList>
    </citation>
    <scope>NUCLEOTIDE SEQUENCE [LARGE SCALE GENOMIC DNA]</scope>
    <source>
        <strain evidence="9 10">9006-11</strain>
    </source>
</reference>
<keyword evidence="6" id="KW-0539">Nucleus</keyword>
<dbReference type="PANTHER" id="PTHR13100">
    <property type="entry name" value="CELL GROWTH-REGULATING NUCLEOLAR PROTEIN LYAR"/>
    <property type="match status" value="1"/>
</dbReference>
<dbReference type="SUPFAM" id="SSF57667">
    <property type="entry name" value="beta-beta-alpha zinc fingers"/>
    <property type="match status" value="1"/>
</dbReference>
<evidence type="ECO:0000256" key="1">
    <source>
        <dbReference type="ARBA" id="ARBA00004123"/>
    </source>
</evidence>
<dbReference type="GO" id="GO:0003677">
    <property type="term" value="F:DNA binding"/>
    <property type="evidence" value="ECO:0007669"/>
    <property type="project" value="InterPro"/>
</dbReference>
<feature type="compositionally biased region" description="Basic and acidic residues" evidence="7">
    <location>
        <begin position="318"/>
        <end position="338"/>
    </location>
</feature>
<proteinExistence type="predicted"/>
<dbReference type="InterPro" id="IPR014898">
    <property type="entry name" value="Znf_C2H2_LYAR"/>
</dbReference>
<evidence type="ECO:0000259" key="8">
    <source>
        <dbReference type="Pfam" id="PF08790"/>
    </source>
</evidence>
<evidence type="ECO:0000256" key="4">
    <source>
        <dbReference type="ARBA" id="ARBA00022771"/>
    </source>
</evidence>
<accession>A0A1C7M228</accession>
<feature type="compositionally biased region" description="Low complexity" evidence="7">
    <location>
        <begin position="164"/>
        <end position="173"/>
    </location>
</feature>
<dbReference type="GO" id="GO:0000122">
    <property type="term" value="P:negative regulation of transcription by RNA polymerase II"/>
    <property type="evidence" value="ECO:0007669"/>
    <property type="project" value="TreeGrafter"/>
</dbReference>
<dbReference type="GO" id="GO:0008270">
    <property type="term" value="F:zinc ion binding"/>
    <property type="evidence" value="ECO:0007669"/>
    <property type="project" value="UniProtKB-KW"/>
</dbReference>
<evidence type="ECO:0000256" key="3">
    <source>
        <dbReference type="ARBA" id="ARBA00022737"/>
    </source>
</evidence>
<keyword evidence="10" id="KW-1185">Reference proteome</keyword>
<dbReference type="InterPro" id="IPR036236">
    <property type="entry name" value="Znf_C2H2_sf"/>
</dbReference>
<evidence type="ECO:0000256" key="7">
    <source>
        <dbReference type="SAM" id="MobiDB-lite"/>
    </source>
</evidence>
<organism evidence="9 10">
    <name type="scientific">Grifola frondosa</name>
    <name type="common">Maitake</name>
    <name type="synonym">Polyporus frondosus</name>
    <dbReference type="NCBI Taxonomy" id="5627"/>
    <lineage>
        <taxon>Eukaryota</taxon>
        <taxon>Fungi</taxon>
        <taxon>Dikarya</taxon>
        <taxon>Basidiomycota</taxon>
        <taxon>Agaricomycotina</taxon>
        <taxon>Agaricomycetes</taxon>
        <taxon>Polyporales</taxon>
        <taxon>Grifolaceae</taxon>
        <taxon>Grifola</taxon>
    </lineage>
</organism>
<comment type="caution">
    <text evidence="9">The sequence shown here is derived from an EMBL/GenBank/DDBJ whole genome shotgun (WGS) entry which is preliminary data.</text>
</comment>
<evidence type="ECO:0000313" key="9">
    <source>
        <dbReference type="EMBL" id="OBZ70798.1"/>
    </source>
</evidence>
<feature type="compositionally biased region" description="Basic and acidic residues" evidence="7">
    <location>
        <begin position="174"/>
        <end position="184"/>
    </location>
</feature>
<feature type="compositionally biased region" description="Basic and acidic residues" evidence="7">
    <location>
        <begin position="229"/>
        <end position="242"/>
    </location>
</feature>
<sequence length="347" mass="37152">MVGNDIPNFLTLSFALAGCVEVVKKPQLDKHRMKCHASFTCIDCSTIFNGPAEYKSHTQCISEAEKYQKGLYKGPKQQSNGGPRGNSGGNAPNGRDNSSKYQPWARNGGRQGWGGQPRYEGTGANVTPLGTPLRMSPVTFDSPPESQANGAVSKPTTSDPPVPAASSGAVAVDAPKEKEKDKKKGEKKRKSPADKTPSAEGSDEPRKKKAKSAKDAAPLSLHHRPKLPNRQEKKDKKSKELEESQSTSAGAAIQGDGKDGAERKKSKKGKEAETDAALDAVDVAAEKGASKERKKSKKHKEDLVNGDAATESSKPLKQKPEEGVGEAVEKKEKKDKKDKTKKSKAVV</sequence>
<protein>
    <recommendedName>
        <fullName evidence="8">Zinc finger C2H2 LYAR-type domain-containing protein</fullName>
    </recommendedName>
</protein>
<dbReference type="InterPro" id="IPR039999">
    <property type="entry name" value="LYAR"/>
</dbReference>
<dbReference type="OrthoDB" id="21474at2759"/>
<feature type="compositionally biased region" description="Polar residues" evidence="7">
    <location>
        <begin position="144"/>
        <end position="157"/>
    </location>
</feature>
<dbReference type="EMBL" id="LUGG01000013">
    <property type="protein sequence ID" value="OBZ70798.1"/>
    <property type="molecule type" value="Genomic_DNA"/>
</dbReference>
<evidence type="ECO:0000313" key="10">
    <source>
        <dbReference type="Proteomes" id="UP000092993"/>
    </source>
</evidence>
<comment type="subcellular location">
    <subcellularLocation>
        <location evidence="1">Nucleus</location>
    </subcellularLocation>
</comment>
<keyword evidence="4" id="KW-0863">Zinc-finger</keyword>
<evidence type="ECO:0000256" key="5">
    <source>
        <dbReference type="ARBA" id="ARBA00022833"/>
    </source>
</evidence>
<feature type="region of interest" description="Disordered" evidence="7">
    <location>
        <begin position="71"/>
        <end position="347"/>
    </location>
</feature>
<dbReference type="OMA" id="DTHPISE"/>
<feature type="domain" description="Zinc finger C2H2 LYAR-type" evidence="8">
    <location>
        <begin position="39"/>
        <end position="67"/>
    </location>
</feature>
<keyword evidence="3" id="KW-0677">Repeat</keyword>
<keyword evidence="2" id="KW-0479">Metal-binding</keyword>
<dbReference type="GO" id="GO:0006364">
    <property type="term" value="P:rRNA processing"/>
    <property type="evidence" value="ECO:0007669"/>
    <property type="project" value="TreeGrafter"/>
</dbReference>
<name>A0A1C7M228_GRIFR</name>
<dbReference type="GO" id="GO:0005730">
    <property type="term" value="C:nucleolus"/>
    <property type="evidence" value="ECO:0007669"/>
    <property type="project" value="TreeGrafter"/>
</dbReference>
<dbReference type="PANTHER" id="PTHR13100:SF10">
    <property type="entry name" value="CELL GROWTH-REGULATING NUCLEOLAR PROTEIN"/>
    <property type="match status" value="1"/>
</dbReference>